<dbReference type="GO" id="GO:0004527">
    <property type="term" value="F:exonuclease activity"/>
    <property type="evidence" value="ECO:0007669"/>
    <property type="project" value="UniProtKB-KW"/>
</dbReference>
<dbReference type="InterPro" id="IPR011604">
    <property type="entry name" value="PDDEXK-like_dom_sf"/>
</dbReference>
<dbReference type="InterPro" id="IPR019080">
    <property type="entry name" value="YqaJ_viral_recombinase"/>
</dbReference>
<reference evidence="5 6" key="1">
    <citation type="submission" date="2019-07" db="EMBL/GenBank/DDBJ databases">
        <title>Draft genome assembly of a fouling barnacle, Amphibalanus amphitrite (Darwin, 1854): The first reference genome for Thecostraca.</title>
        <authorList>
            <person name="Kim W."/>
        </authorList>
    </citation>
    <scope>NUCLEOTIDE SEQUENCE [LARGE SCALE GENOMIC DNA]</scope>
    <source>
        <strain evidence="5">SNU_AA5</strain>
        <tissue evidence="5">Soma without cirri and trophi</tissue>
    </source>
</reference>
<protein>
    <submittedName>
        <fullName evidence="5">Exonuclease</fullName>
    </submittedName>
</protein>
<dbReference type="PANTHER" id="PTHR39953:SF1">
    <property type="entry name" value="RE54151P"/>
    <property type="match status" value="1"/>
</dbReference>
<keyword evidence="5" id="KW-0540">Nuclease</keyword>
<dbReference type="Gene3D" id="3.90.320.10">
    <property type="match status" value="1"/>
</dbReference>
<dbReference type="AlphaFoldDB" id="A0A6A4WFH3"/>
<dbReference type="PANTHER" id="PTHR39953">
    <property type="entry name" value="RE54151P"/>
    <property type="match status" value="1"/>
</dbReference>
<feature type="domain" description="YqaJ viral recombinase" evidence="1">
    <location>
        <begin position="2"/>
        <end position="132"/>
    </location>
</feature>
<dbReference type="InterPro" id="IPR011335">
    <property type="entry name" value="Restrct_endonuc-II-like"/>
</dbReference>
<proteinExistence type="predicted"/>
<dbReference type="EMBL" id="VIIS01001497">
    <property type="protein sequence ID" value="KAF0297352.1"/>
    <property type="molecule type" value="Genomic_DNA"/>
</dbReference>
<sequence>MWHAMRFGRITASKLHEAARCQTKSGSLVMSVIGAAKLKDSAAMQRGRELEPQVLKAVSKKVGKVESAGLVLRPDLPIFGASPDGLTSDGRAVVEVKCPSSEKTLRRYITEEQTMVSKHRAQVQLLMLMTGRDLAFFCVADPGFPQKKAVYICKERYDEAYCRDLIQTASKFWCENVFPELVKGRGQQ</sequence>
<name>A0A6A4WFH3_AMPAM</name>
<dbReference type="GO" id="GO:0006281">
    <property type="term" value="P:DNA repair"/>
    <property type="evidence" value="ECO:0007669"/>
    <property type="project" value="UniProtKB-ARBA"/>
</dbReference>
<keyword evidence="5" id="KW-0378">Hydrolase</keyword>
<dbReference type="EMBL" id="VIIS01002062">
    <property type="protein sequence ID" value="KAF0289098.1"/>
    <property type="molecule type" value="Genomic_DNA"/>
</dbReference>
<evidence type="ECO:0000313" key="6">
    <source>
        <dbReference type="Proteomes" id="UP000440578"/>
    </source>
</evidence>
<evidence type="ECO:0000313" key="2">
    <source>
        <dbReference type="EMBL" id="KAF0287985.1"/>
    </source>
</evidence>
<evidence type="ECO:0000313" key="4">
    <source>
        <dbReference type="EMBL" id="KAF0297352.1"/>
    </source>
</evidence>
<organism evidence="5 6">
    <name type="scientific">Amphibalanus amphitrite</name>
    <name type="common">Striped barnacle</name>
    <name type="synonym">Balanus amphitrite</name>
    <dbReference type="NCBI Taxonomy" id="1232801"/>
    <lineage>
        <taxon>Eukaryota</taxon>
        <taxon>Metazoa</taxon>
        <taxon>Ecdysozoa</taxon>
        <taxon>Arthropoda</taxon>
        <taxon>Crustacea</taxon>
        <taxon>Multicrustacea</taxon>
        <taxon>Cirripedia</taxon>
        <taxon>Thoracica</taxon>
        <taxon>Thoracicalcarea</taxon>
        <taxon>Balanomorpha</taxon>
        <taxon>Balanoidea</taxon>
        <taxon>Balanidae</taxon>
        <taxon>Amphibalaninae</taxon>
        <taxon>Amphibalanus</taxon>
    </lineage>
</organism>
<evidence type="ECO:0000313" key="3">
    <source>
        <dbReference type="EMBL" id="KAF0289098.1"/>
    </source>
</evidence>
<dbReference type="EMBL" id="VIIS01002152">
    <property type="protein sequence ID" value="KAF0287985.1"/>
    <property type="molecule type" value="Genomic_DNA"/>
</dbReference>
<dbReference type="SUPFAM" id="SSF52980">
    <property type="entry name" value="Restriction endonuclease-like"/>
    <property type="match status" value="1"/>
</dbReference>
<dbReference type="CDD" id="cd22343">
    <property type="entry name" value="PDDEXK_lambda_exonuclease-like"/>
    <property type="match status" value="1"/>
</dbReference>
<keyword evidence="6" id="KW-1185">Reference proteome</keyword>
<accession>A0A6A4WFH3</accession>
<gene>
    <name evidence="5" type="primary">exo_2</name>
    <name evidence="3" type="synonym">exo_0</name>
    <name evidence="2" type="synonym">exo_1</name>
    <name evidence="4" type="synonym">exo_3</name>
    <name evidence="4" type="ORF">FJT64_005170</name>
    <name evidence="3" type="ORF">FJT64_012609</name>
    <name evidence="2" type="ORF">FJT64_013629</name>
    <name evidence="5" type="ORF">FJT64_022855</name>
</gene>
<dbReference type="Proteomes" id="UP000440578">
    <property type="component" value="Unassembled WGS sequence"/>
</dbReference>
<evidence type="ECO:0000259" key="1">
    <source>
        <dbReference type="Pfam" id="PF09588"/>
    </source>
</evidence>
<keyword evidence="5" id="KW-0269">Exonuclease</keyword>
<dbReference type="Pfam" id="PF09588">
    <property type="entry name" value="YqaJ"/>
    <property type="match status" value="1"/>
</dbReference>
<dbReference type="OrthoDB" id="6357546at2759"/>
<evidence type="ECO:0000313" key="5">
    <source>
        <dbReference type="EMBL" id="KAF0305475.1"/>
    </source>
</evidence>
<comment type="caution">
    <text evidence="5">The sequence shown here is derived from an EMBL/GenBank/DDBJ whole genome shotgun (WGS) entry which is preliminary data.</text>
</comment>
<dbReference type="EMBL" id="VIIS01000748">
    <property type="protein sequence ID" value="KAF0305475.1"/>
    <property type="molecule type" value="Genomic_DNA"/>
</dbReference>